<evidence type="ECO:0000313" key="2">
    <source>
        <dbReference type="EMBL" id="PJZ61898.1"/>
    </source>
</evidence>
<dbReference type="AlphaFoldDB" id="A0A2M9YJ79"/>
<dbReference type="Proteomes" id="UP000232188">
    <property type="component" value="Unassembled WGS sequence"/>
</dbReference>
<organism evidence="1 4">
    <name type="scientific">Leptospira adleri</name>
    <dbReference type="NCBI Taxonomy" id="2023186"/>
    <lineage>
        <taxon>Bacteria</taxon>
        <taxon>Pseudomonadati</taxon>
        <taxon>Spirochaetota</taxon>
        <taxon>Spirochaetia</taxon>
        <taxon>Leptospirales</taxon>
        <taxon>Leptospiraceae</taxon>
        <taxon>Leptospira</taxon>
    </lineage>
</organism>
<keyword evidence="3" id="KW-1185">Reference proteome</keyword>
<evidence type="ECO:0000313" key="1">
    <source>
        <dbReference type="EMBL" id="PJZ51593.1"/>
    </source>
</evidence>
<dbReference type="EMBL" id="NPDU01000024">
    <property type="protein sequence ID" value="PJZ61898.1"/>
    <property type="molecule type" value="Genomic_DNA"/>
</dbReference>
<reference evidence="3 4" key="1">
    <citation type="submission" date="2017-07" db="EMBL/GenBank/DDBJ databases">
        <title>Leptospira spp. isolated from tropical soils.</title>
        <authorList>
            <person name="Thibeaux R."/>
            <person name="Iraola G."/>
            <person name="Ferres I."/>
            <person name="Bierque E."/>
            <person name="Girault D."/>
            <person name="Soupe-Gilbert M.-E."/>
            <person name="Picardeau M."/>
            <person name="Goarant C."/>
        </authorList>
    </citation>
    <scope>NUCLEOTIDE SEQUENCE [LARGE SCALE GENOMIC DNA]</scope>
    <source>
        <strain evidence="1 4">FH2-B-C1</strain>
        <strain evidence="2 3">FH2-B-D1</strain>
    </source>
</reference>
<dbReference type="EMBL" id="NPDV01000022">
    <property type="protein sequence ID" value="PJZ51593.1"/>
    <property type="molecule type" value="Genomic_DNA"/>
</dbReference>
<evidence type="ECO:0000313" key="3">
    <source>
        <dbReference type="Proteomes" id="UP000232149"/>
    </source>
</evidence>
<sequence length="154" mass="17870">MRILQIAKRIIESRNPDVVIGDPADPYLQRWYLIPRNRLFNVYLHRFLKSDDDRALHDHPWVSLSILLEGEYIEHTIQEGGIHKKKRITGSGFRFRSSKFAHRIEVTNQSAVTIFITGPAIRGWGFHCPEKGWVHWTKFVDLNNHGQIGKGCEG</sequence>
<evidence type="ECO:0000313" key="4">
    <source>
        <dbReference type="Proteomes" id="UP000232188"/>
    </source>
</evidence>
<protein>
    <recommendedName>
        <fullName evidence="5">Cupin domain-containing protein</fullName>
    </recommendedName>
</protein>
<gene>
    <name evidence="2" type="ORF">CH376_10870</name>
    <name evidence="1" type="ORF">CH380_19295</name>
</gene>
<accession>A0A2M9YJ79</accession>
<dbReference type="Proteomes" id="UP000232149">
    <property type="component" value="Unassembled WGS sequence"/>
</dbReference>
<dbReference type="SUPFAM" id="SSF51182">
    <property type="entry name" value="RmlC-like cupins"/>
    <property type="match status" value="1"/>
</dbReference>
<comment type="caution">
    <text evidence="1">The sequence shown here is derived from an EMBL/GenBank/DDBJ whole genome shotgun (WGS) entry which is preliminary data.</text>
</comment>
<proteinExistence type="predicted"/>
<dbReference type="InterPro" id="IPR011051">
    <property type="entry name" value="RmlC_Cupin_sf"/>
</dbReference>
<evidence type="ECO:0008006" key="5">
    <source>
        <dbReference type="Google" id="ProtNLM"/>
    </source>
</evidence>
<name>A0A2M9YJ79_9LEPT</name>